<name>A0A6A5YMP1_9PLEO</name>
<keyword evidence="3" id="KW-1185">Reference proteome</keyword>
<evidence type="ECO:0000256" key="1">
    <source>
        <dbReference type="SAM" id="Phobius"/>
    </source>
</evidence>
<dbReference type="EMBL" id="ML977349">
    <property type="protein sequence ID" value="KAF2108233.1"/>
    <property type="molecule type" value="Genomic_DNA"/>
</dbReference>
<feature type="transmembrane region" description="Helical" evidence="1">
    <location>
        <begin position="66"/>
        <end position="89"/>
    </location>
</feature>
<keyword evidence="1" id="KW-0472">Membrane</keyword>
<evidence type="ECO:0000313" key="2">
    <source>
        <dbReference type="EMBL" id="KAF2108233.1"/>
    </source>
</evidence>
<feature type="transmembrane region" description="Helical" evidence="1">
    <location>
        <begin position="101"/>
        <end position="120"/>
    </location>
</feature>
<organism evidence="2 3">
    <name type="scientific">Lophiotrema nucula</name>
    <dbReference type="NCBI Taxonomy" id="690887"/>
    <lineage>
        <taxon>Eukaryota</taxon>
        <taxon>Fungi</taxon>
        <taxon>Dikarya</taxon>
        <taxon>Ascomycota</taxon>
        <taxon>Pezizomycotina</taxon>
        <taxon>Dothideomycetes</taxon>
        <taxon>Pleosporomycetidae</taxon>
        <taxon>Pleosporales</taxon>
        <taxon>Lophiotremataceae</taxon>
        <taxon>Lophiotrema</taxon>
    </lineage>
</organism>
<accession>A0A6A5YMP1</accession>
<protein>
    <submittedName>
        <fullName evidence="2">Uncharacterized protein</fullName>
    </submittedName>
</protein>
<evidence type="ECO:0000313" key="3">
    <source>
        <dbReference type="Proteomes" id="UP000799770"/>
    </source>
</evidence>
<keyword evidence="1" id="KW-1133">Transmembrane helix</keyword>
<keyword evidence="1" id="KW-0812">Transmembrane</keyword>
<proteinExistence type="predicted"/>
<reference evidence="2" key="1">
    <citation type="journal article" date="2020" name="Stud. Mycol.">
        <title>101 Dothideomycetes genomes: a test case for predicting lifestyles and emergence of pathogens.</title>
        <authorList>
            <person name="Haridas S."/>
            <person name="Albert R."/>
            <person name="Binder M."/>
            <person name="Bloem J."/>
            <person name="Labutti K."/>
            <person name="Salamov A."/>
            <person name="Andreopoulos B."/>
            <person name="Baker S."/>
            <person name="Barry K."/>
            <person name="Bills G."/>
            <person name="Bluhm B."/>
            <person name="Cannon C."/>
            <person name="Castanera R."/>
            <person name="Culley D."/>
            <person name="Daum C."/>
            <person name="Ezra D."/>
            <person name="Gonzalez J."/>
            <person name="Henrissat B."/>
            <person name="Kuo A."/>
            <person name="Liang C."/>
            <person name="Lipzen A."/>
            <person name="Lutzoni F."/>
            <person name="Magnuson J."/>
            <person name="Mondo S."/>
            <person name="Nolan M."/>
            <person name="Ohm R."/>
            <person name="Pangilinan J."/>
            <person name="Park H.-J."/>
            <person name="Ramirez L."/>
            <person name="Alfaro M."/>
            <person name="Sun H."/>
            <person name="Tritt A."/>
            <person name="Yoshinaga Y."/>
            <person name="Zwiers L.-H."/>
            <person name="Turgeon B."/>
            <person name="Goodwin S."/>
            <person name="Spatafora J."/>
            <person name="Crous P."/>
            <person name="Grigoriev I."/>
        </authorList>
    </citation>
    <scope>NUCLEOTIDE SEQUENCE</scope>
    <source>
        <strain evidence="2">CBS 627.86</strain>
    </source>
</reference>
<dbReference type="OrthoDB" id="5096049at2759"/>
<sequence length="140" mass="15663">MLPKLLSNIITFTKGLFAGQIVDNRLNPHLLTLAITGYNIQSQTLGIPDRFGIFSPQPPRLQVHQATAFIVFLFGACLTIVTCAFPLFIRRSRGLPNTKGIVAGQVVICVVLIAGLYWVMCCGRRRMEGYEWGDWKVHED</sequence>
<dbReference type="AlphaFoldDB" id="A0A6A5YMP1"/>
<gene>
    <name evidence="2" type="ORF">BDV96DRAFT_285675</name>
</gene>
<dbReference type="Proteomes" id="UP000799770">
    <property type="component" value="Unassembled WGS sequence"/>
</dbReference>